<dbReference type="InterPro" id="IPR051804">
    <property type="entry name" value="Carb_Metab_Reg_Kinase/Isom"/>
</dbReference>
<evidence type="ECO:0008006" key="5">
    <source>
        <dbReference type="Google" id="ProtNLM"/>
    </source>
</evidence>
<evidence type="ECO:0000256" key="2">
    <source>
        <dbReference type="ARBA" id="ARBA00022833"/>
    </source>
</evidence>
<evidence type="ECO:0000256" key="1">
    <source>
        <dbReference type="ARBA" id="ARBA00022723"/>
    </source>
</evidence>
<dbReference type="PANTHER" id="PTHR42742:SF3">
    <property type="entry name" value="FRUCTOKINASE"/>
    <property type="match status" value="1"/>
</dbReference>
<comment type="caution">
    <text evidence="3">The sequence shown here is derived from an EMBL/GenBank/DDBJ whole genome shotgun (WGS) entry which is preliminary data.</text>
</comment>
<sequence>MHDLPARDYEANPCYPAVGGVPGLGWDAVAAALPAGPGVLAVDGPAVLGWTPAIDELTAALRRRNVAVTLLDVRSHWASWPAIVERTGAPELRDDPHFDRLATGTLDVLFDELPTPQRPEEGVLVVFGPGAALVAHDVLWYADLPKRYAEAAVTDGSARNLGQCADDGPPTTKRLFYIDWPLLDAHRDAVAGDLDRWIDCQDPRHPASLDGDALRSTLDRLAGRPFRTRPTFNTTSWGGHWAQKELGHNPEARNTALGYELIAPESGVLVGTAEAALEIPFQLVVAQHPERVMGQQVHERFGTSFPIRFDYLDTVGGGNLSVHCHPQETYMRETFGWPYTQHETYYLMVGGEENTVFLGLQGDVDVDAFHRDAHLARDHGQELDIEAYVRTFPATEHQLFVIPAGTPHGSGEGNVVLEVSATPYLYSLRFYDWLRRDADGSQRPTPLEHAFGNLSTHRTGDAVADDLVQEPRPIRKGDGWVEEMIGALPEMFFEVRRLVLDGDEPVDDDAGDRFHLLNVVEGDGVVIETADGHVHDLAYAETIVVPAAAGAYRLRRTGRGRVRLVKSLVP</sequence>
<protein>
    <recommendedName>
        <fullName evidence="5">Mannose-6-phosphate isomerase class I</fullName>
    </recommendedName>
</protein>
<dbReference type="SUPFAM" id="SSF51182">
    <property type="entry name" value="RmlC-like cupins"/>
    <property type="match status" value="1"/>
</dbReference>
<dbReference type="Proteomes" id="UP001494902">
    <property type="component" value="Unassembled WGS sequence"/>
</dbReference>
<name>A0ABV1K766_9PSEU</name>
<dbReference type="InterPro" id="IPR011051">
    <property type="entry name" value="RmlC_Cupin_sf"/>
</dbReference>
<accession>A0ABV1K766</accession>
<evidence type="ECO:0000313" key="3">
    <source>
        <dbReference type="EMBL" id="MEQ3549198.1"/>
    </source>
</evidence>
<dbReference type="RefSeq" id="WP_349296286.1">
    <property type="nucleotide sequence ID" value="NZ_JBEDNQ010000001.1"/>
</dbReference>
<keyword evidence="1" id="KW-0479">Metal-binding</keyword>
<dbReference type="PIRSF" id="PIRSF026713">
    <property type="entry name" value="PMI_Firm_long_prd"/>
    <property type="match status" value="1"/>
</dbReference>
<keyword evidence="2" id="KW-0862">Zinc</keyword>
<gene>
    <name evidence="3" type="ORF">WIS52_01840</name>
</gene>
<proteinExistence type="predicted"/>
<evidence type="ECO:0000313" key="4">
    <source>
        <dbReference type="Proteomes" id="UP001494902"/>
    </source>
</evidence>
<dbReference type="InterPro" id="IPR014710">
    <property type="entry name" value="RmlC-like_jellyroll"/>
</dbReference>
<keyword evidence="4" id="KW-1185">Reference proteome</keyword>
<dbReference type="Gene3D" id="2.60.120.10">
    <property type="entry name" value="Jelly Rolls"/>
    <property type="match status" value="2"/>
</dbReference>
<dbReference type="EMBL" id="JBEDNQ010000001">
    <property type="protein sequence ID" value="MEQ3549198.1"/>
    <property type="molecule type" value="Genomic_DNA"/>
</dbReference>
<dbReference type="PANTHER" id="PTHR42742">
    <property type="entry name" value="TRANSCRIPTIONAL REPRESSOR MPRA"/>
    <property type="match status" value="1"/>
</dbReference>
<dbReference type="InterPro" id="IPR016847">
    <property type="entry name" value="Man6P_Isoase_Firm_lng_prd"/>
</dbReference>
<organism evidence="3 4">
    <name type="scientific">Pseudonocardia nematodicida</name>
    <dbReference type="NCBI Taxonomy" id="1206997"/>
    <lineage>
        <taxon>Bacteria</taxon>
        <taxon>Bacillati</taxon>
        <taxon>Actinomycetota</taxon>
        <taxon>Actinomycetes</taxon>
        <taxon>Pseudonocardiales</taxon>
        <taxon>Pseudonocardiaceae</taxon>
        <taxon>Pseudonocardia</taxon>
    </lineage>
</organism>
<reference evidence="3 4" key="1">
    <citation type="submission" date="2024-03" db="EMBL/GenBank/DDBJ databases">
        <title>Draft genome sequence of Pseudonocardia nematodicida JCM 31783.</title>
        <authorList>
            <person name="Butdee W."/>
            <person name="Duangmal K."/>
        </authorList>
    </citation>
    <scope>NUCLEOTIDE SEQUENCE [LARGE SCALE GENOMIC DNA]</scope>
    <source>
        <strain evidence="3 4">JCM 31783</strain>
    </source>
</reference>